<dbReference type="AlphaFoldDB" id="A0A2N5GQS6"/>
<organism evidence="1 3">
    <name type="scientific">Bacillus canaveralius</name>
    <dbReference type="NCBI Taxonomy" id="1403243"/>
    <lineage>
        <taxon>Bacteria</taxon>
        <taxon>Bacillati</taxon>
        <taxon>Bacillota</taxon>
        <taxon>Bacilli</taxon>
        <taxon>Bacillales</taxon>
        <taxon>Bacillaceae</taxon>
        <taxon>Bacillus</taxon>
    </lineage>
</organism>
<dbReference type="Proteomes" id="UP000235114">
    <property type="component" value="Unassembled WGS sequence"/>
</dbReference>
<evidence type="ECO:0000313" key="1">
    <source>
        <dbReference type="EMBL" id="PLR85587.1"/>
    </source>
</evidence>
<proteinExistence type="predicted"/>
<evidence type="ECO:0000313" key="4">
    <source>
        <dbReference type="Proteomes" id="UP000235114"/>
    </source>
</evidence>
<accession>A0A2N5GQS6</accession>
<dbReference type="GO" id="GO:0003677">
    <property type="term" value="F:DNA binding"/>
    <property type="evidence" value="ECO:0007669"/>
    <property type="project" value="UniProtKB-KW"/>
</dbReference>
<dbReference type="EMBL" id="PGVD01000046">
    <property type="protein sequence ID" value="PLR94752.1"/>
    <property type="molecule type" value="Genomic_DNA"/>
</dbReference>
<protein>
    <submittedName>
        <fullName evidence="1">DNA-binding protein</fullName>
    </submittedName>
</protein>
<sequence length="82" mass="9152">MKLGSEQRPIIVKVQTDEKIGTITKICKHFGWRFIIGIEPMEDLTDLRAALKDALTPGDVYSLCPCGSEKNISFAAEKNEKL</sequence>
<evidence type="ECO:0000313" key="3">
    <source>
        <dbReference type="Proteomes" id="UP000234951"/>
    </source>
</evidence>
<evidence type="ECO:0000313" key="2">
    <source>
        <dbReference type="EMBL" id="PLR94752.1"/>
    </source>
</evidence>
<keyword evidence="1" id="KW-0238">DNA-binding</keyword>
<dbReference type="RefSeq" id="WP_101575853.1">
    <property type="nucleotide sequence ID" value="NZ_PGVA01000005.1"/>
</dbReference>
<dbReference type="EMBL" id="PGVA01000005">
    <property type="protein sequence ID" value="PLR85587.1"/>
    <property type="molecule type" value="Genomic_DNA"/>
</dbReference>
<comment type="caution">
    <text evidence="1">The sequence shown here is derived from an EMBL/GenBank/DDBJ whole genome shotgun (WGS) entry which is preliminary data.</text>
</comment>
<gene>
    <name evidence="1" type="ORF">CU635_03800</name>
    <name evidence="2" type="ORF">CVD25_16245</name>
</gene>
<name>A0A2N5GQS6_9BACI</name>
<reference evidence="2 4" key="2">
    <citation type="submission" date="2017-12" db="EMBL/GenBank/DDBJ databases">
        <title>Comparative Functional Genomics of Dry Heat Resistant strains isolated from the Viking Spacecraft.</title>
        <authorList>
            <person name="Seuylemezian A."/>
            <person name="Cooper K."/>
            <person name="Vaishampayan P."/>
        </authorList>
    </citation>
    <scope>NUCLEOTIDE SEQUENCE [LARGE SCALE GENOMIC DNA]</scope>
    <source>
        <strain evidence="2 4">ATCC 29669</strain>
    </source>
</reference>
<reference evidence="1 3" key="1">
    <citation type="submission" date="2017-11" db="EMBL/GenBank/DDBJ databases">
        <title>Comparitive Functional Genomics of Dry Heat Resistant strains isolated from the Viking Spacecraft.</title>
        <authorList>
            <person name="Seuylemezian A."/>
            <person name="Cooper K."/>
            <person name="Vaishampayan P."/>
        </authorList>
    </citation>
    <scope>NUCLEOTIDE SEQUENCE [LARGE SCALE GENOMIC DNA]</scope>
    <source>
        <strain evidence="1 3">M4.6</strain>
    </source>
</reference>
<dbReference type="OrthoDB" id="1675022at2"/>
<dbReference type="Proteomes" id="UP000234951">
    <property type="component" value="Unassembled WGS sequence"/>
</dbReference>
<keyword evidence="4" id="KW-1185">Reference proteome</keyword>